<dbReference type="KEGG" id="tpsc:RBB77_08770"/>
<comment type="caution">
    <text evidence="14">Lacks conserved residue(s) required for the propagation of feature annotation.</text>
</comment>
<reference evidence="17" key="2">
    <citation type="journal article" date="2024" name="Environ. Microbiol.">
        <title>Genome analysis and description of Tunturibacter gen. nov. expands the diversity of Terriglobia in tundra soils.</title>
        <authorList>
            <person name="Messyasz A."/>
            <person name="Mannisto M.K."/>
            <person name="Kerkhof L.J."/>
            <person name="Haggblom M.M."/>
        </authorList>
    </citation>
    <scope>NUCLEOTIDE SEQUENCE</scope>
    <source>
        <strain evidence="17">X5P6</strain>
    </source>
</reference>
<feature type="binding site" evidence="14">
    <location>
        <begin position="105"/>
        <end position="109"/>
    </location>
    <ligand>
        <name>NAD(+)</name>
        <dbReference type="ChEBI" id="CHEBI:57540"/>
    </ligand>
</feature>
<dbReference type="Gene3D" id="1.20.1090.10">
    <property type="entry name" value="Dehydroquinate synthase-like - alpha domain"/>
    <property type="match status" value="1"/>
</dbReference>
<evidence type="ECO:0000256" key="2">
    <source>
        <dbReference type="ARBA" id="ARBA00001911"/>
    </source>
</evidence>
<evidence type="ECO:0000256" key="7">
    <source>
        <dbReference type="ARBA" id="ARBA00022605"/>
    </source>
</evidence>
<evidence type="ECO:0000256" key="13">
    <source>
        <dbReference type="ARBA" id="ARBA00023239"/>
    </source>
</evidence>
<dbReference type="GO" id="GO:0009423">
    <property type="term" value="P:chorismate biosynthetic process"/>
    <property type="evidence" value="ECO:0007669"/>
    <property type="project" value="UniProtKB-UniRule"/>
</dbReference>
<comment type="cofactor">
    <cofactor evidence="3">
        <name>Zn(2+)</name>
        <dbReference type="ChEBI" id="CHEBI:29105"/>
    </cofactor>
</comment>
<dbReference type="PANTHER" id="PTHR43622">
    <property type="entry name" value="3-DEHYDROQUINATE SYNTHASE"/>
    <property type="match status" value="1"/>
</dbReference>
<keyword evidence="8 14" id="KW-0479">Metal-binding</keyword>
<dbReference type="FunFam" id="3.40.50.1970:FF:000007">
    <property type="entry name" value="Pentafunctional AROM polypeptide"/>
    <property type="match status" value="1"/>
</dbReference>
<evidence type="ECO:0000256" key="9">
    <source>
        <dbReference type="ARBA" id="ARBA00022741"/>
    </source>
</evidence>
<name>A0AAU7ZVK9_9BACT</name>
<evidence type="ECO:0000256" key="5">
    <source>
        <dbReference type="ARBA" id="ARBA00004661"/>
    </source>
</evidence>
<comment type="function">
    <text evidence="4 14">Catalyzes the conversion of 3-deoxy-D-arabino-heptulosonate 7-phosphate (DAHP) to dehydroquinate (DHQ).</text>
</comment>
<keyword evidence="10 14" id="KW-0862">Zinc</keyword>
<reference evidence="17" key="1">
    <citation type="submission" date="2023-08" db="EMBL/GenBank/DDBJ databases">
        <authorList>
            <person name="Messyasz A."/>
            <person name="Mannisto M.K."/>
            <person name="Kerkhof L.J."/>
            <person name="Haggblom M."/>
        </authorList>
    </citation>
    <scope>NUCLEOTIDE SEQUENCE</scope>
    <source>
        <strain evidence="17">X5P6</strain>
    </source>
</reference>
<dbReference type="GO" id="GO:0046872">
    <property type="term" value="F:metal ion binding"/>
    <property type="evidence" value="ECO:0007669"/>
    <property type="project" value="UniProtKB-KW"/>
</dbReference>
<keyword evidence="12 14" id="KW-0057">Aromatic amino acid biosynthesis</keyword>
<dbReference type="InterPro" id="IPR050071">
    <property type="entry name" value="Dehydroquinate_synthase"/>
</dbReference>
<protein>
    <recommendedName>
        <fullName evidence="6 14">3-dehydroquinate synthase</fullName>
        <shortName evidence="14">DHQS</shortName>
        <ecNumber evidence="6 14">4.2.3.4</ecNumber>
    </recommendedName>
</protein>
<dbReference type="RefSeq" id="WP_353066587.1">
    <property type="nucleotide sequence ID" value="NZ_CP132942.1"/>
</dbReference>
<feature type="binding site" evidence="14">
    <location>
        <position position="142"/>
    </location>
    <ligand>
        <name>NAD(+)</name>
        <dbReference type="ChEBI" id="CHEBI:57540"/>
    </ligand>
</feature>
<gene>
    <name evidence="14 17" type="primary">aroB</name>
    <name evidence="17" type="ORF">RBB77_08770</name>
</gene>
<keyword evidence="7 14" id="KW-0028">Amino-acid biosynthesis</keyword>
<keyword evidence="13 14" id="KW-0456">Lyase</keyword>
<keyword evidence="11 14" id="KW-0520">NAD</keyword>
<feature type="binding site" evidence="14">
    <location>
        <position position="184"/>
    </location>
    <ligand>
        <name>Zn(2+)</name>
        <dbReference type="ChEBI" id="CHEBI:29105"/>
    </ligand>
</feature>
<dbReference type="GO" id="GO:0005737">
    <property type="term" value="C:cytoplasm"/>
    <property type="evidence" value="ECO:0007669"/>
    <property type="project" value="UniProtKB-SubCell"/>
</dbReference>
<dbReference type="PANTHER" id="PTHR43622:SF7">
    <property type="entry name" value="3-DEHYDROQUINATE SYNTHASE, CHLOROPLASTIC"/>
    <property type="match status" value="1"/>
</dbReference>
<dbReference type="CDD" id="cd08195">
    <property type="entry name" value="DHQS"/>
    <property type="match status" value="1"/>
</dbReference>
<dbReference type="InterPro" id="IPR030960">
    <property type="entry name" value="DHQS/DOIS_N"/>
</dbReference>
<feature type="binding site" evidence="14">
    <location>
        <begin position="129"/>
        <end position="130"/>
    </location>
    <ligand>
        <name>NAD(+)</name>
        <dbReference type="ChEBI" id="CHEBI:57540"/>
    </ligand>
</feature>
<evidence type="ECO:0000259" key="16">
    <source>
        <dbReference type="Pfam" id="PF24621"/>
    </source>
</evidence>
<dbReference type="Pfam" id="PF01761">
    <property type="entry name" value="DHQ_synthase"/>
    <property type="match status" value="1"/>
</dbReference>
<feature type="binding site" evidence="14">
    <location>
        <position position="268"/>
    </location>
    <ligand>
        <name>Zn(2+)</name>
        <dbReference type="ChEBI" id="CHEBI:29105"/>
    </ligand>
</feature>
<feature type="binding site" evidence="14">
    <location>
        <position position="151"/>
    </location>
    <ligand>
        <name>NAD(+)</name>
        <dbReference type="ChEBI" id="CHEBI:57540"/>
    </ligand>
</feature>
<comment type="cofactor">
    <cofactor evidence="2 14">
        <name>NAD(+)</name>
        <dbReference type="ChEBI" id="CHEBI:57540"/>
    </cofactor>
</comment>
<evidence type="ECO:0000256" key="14">
    <source>
        <dbReference type="HAMAP-Rule" id="MF_00110"/>
    </source>
</evidence>
<dbReference type="EMBL" id="CP132942">
    <property type="protein sequence ID" value="XCB34970.1"/>
    <property type="molecule type" value="Genomic_DNA"/>
</dbReference>
<proteinExistence type="inferred from homology"/>
<evidence type="ECO:0000313" key="17">
    <source>
        <dbReference type="EMBL" id="XCB34970.1"/>
    </source>
</evidence>
<evidence type="ECO:0000256" key="10">
    <source>
        <dbReference type="ARBA" id="ARBA00022833"/>
    </source>
</evidence>
<dbReference type="EC" id="4.2.3.4" evidence="6 14"/>
<dbReference type="GO" id="GO:0000166">
    <property type="term" value="F:nucleotide binding"/>
    <property type="evidence" value="ECO:0007669"/>
    <property type="project" value="UniProtKB-KW"/>
</dbReference>
<comment type="similarity">
    <text evidence="14">Belongs to the sugar phosphate cyclases superfamily. Dehydroquinate synthase family.</text>
</comment>
<keyword evidence="9 14" id="KW-0547">Nucleotide-binding</keyword>
<feature type="domain" description="3-dehydroquinate synthase C-terminal" evidence="16">
    <location>
        <begin position="181"/>
        <end position="327"/>
    </location>
</feature>
<sequence>MPVIPVNTPSAKYDVTIASGLLRTLHPRLAKLNPGKPFRPFIVTSPNIWALWSKHFLASFKEPPTVLFHPAGERHKRMSSVEALAQQLATAGADRDSLLLAFGGGVIGDITGFLAAIYMRGIRYVQIPTTLLAQVDSSIGGKTGVNLTAGKNLIGSFYHPQAVLADTDLLRTLPPAELRAGLQESIKAGIIYDAKLFRFMEQNAAAILNTKKNADTKALTKVVAASVRVKADVVSKDEKESGLRMILNFGHTIGHAIEAATNYQQLLHGEAVAWGSIAALNVAIARKTIKPKEAERITKLILRYGPLPTFKATAEKLVALTSRDKKNRSGIRAFILPTAIGKVEIVRNVTEPELLAATNHMLTLMRQKR</sequence>
<dbReference type="Gene3D" id="3.40.50.1970">
    <property type="match status" value="1"/>
</dbReference>
<dbReference type="HAMAP" id="MF_00110">
    <property type="entry name" value="DHQ_synthase"/>
    <property type="match status" value="1"/>
</dbReference>
<dbReference type="SUPFAM" id="SSF56796">
    <property type="entry name" value="Dehydroquinate synthase-like"/>
    <property type="match status" value="1"/>
</dbReference>
<dbReference type="GO" id="GO:0008652">
    <property type="term" value="P:amino acid biosynthetic process"/>
    <property type="evidence" value="ECO:0007669"/>
    <property type="project" value="UniProtKB-KW"/>
</dbReference>
<comment type="cofactor">
    <cofactor evidence="14">
        <name>Co(2+)</name>
        <dbReference type="ChEBI" id="CHEBI:48828"/>
    </cofactor>
    <cofactor evidence="14">
        <name>Zn(2+)</name>
        <dbReference type="ChEBI" id="CHEBI:29105"/>
    </cofactor>
    <text evidence="14">Binds 1 divalent metal cation per subunit. Can use either Co(2+) or Zn(2+).</text>
</comment>
<comment type="subcellular location">
    <subcellularLocation>
        <location evidence="14">Cytoplasm</location>
    </subcellularLocation>
</comment>
<dbReference type="AlphaFoldDB" id="A0AAU7ZVK9"/>
<dbReference type="InterPro" id="IPR056179">
    <property type="entry name" value="DHQS_C"/>
</dbReference>
<evidence type="ECO:0000256" key="8">
    <source>
        <dbReference type="ARBA" id="ARBA00022723"/>
    </source>
</evidence>
<evidence type="ECO:0000256" key="4">
    <source>
        <dbReference type="ARBA" id="ARBA00003485"/>
    </source>
</evidence>
<keyword evidence="14" id="KW-0963">Cytoplasm</keyword>
<dbReference type="InterPro" id="IPR016037">
    <property type="entry name" value="DHQ_synth_AroB"/>
</dbReference>
<dbReference type="GO" id="GO:0009073">
    <property type="term" value="P:aromatic amino acid family biosynthetic process"/>
    <property type="evidence" value="ECO:0007669"/>
    <property type="project" value="UniProtKB-KW"/>
</dbReference>
<evidence type="ECO:0000256" key="6">
    <source>
        <dbReference type="ARBA" id="ARBA00013031"/>
    </source>
</evidence>
<dbReference type="Pfam" id="PF24621">
    <property type="entry name" value="DHQS_C"/>
    <property type="match status" value="1"/>
</dbReference>
<feature type="domain" description="3-dehydroquinate synthase N-terminal" evidence="15">
    <location>
        <begin position="70"/>
        <end position="179"/>
    </location>
</feature>
<keyword evidence="14" id="KW-0170">Cobalt</keyword>
<accession>A0AAU7ZVK9</accession>
<evidence type="ECO:0000256" key="3">
    <source>
        <dbReference type="ARBA" id="ARBA00001947"/>
    </source>
</evidence>
<dbReference type="NCBIfam" id="TIGR01357">
    <property type="entry name" value="aroB"/>
    <property type="match status" value="1"/>
</dbReference>
<evidence type="ECO:0000256" key="12">
    <source>
        <dbReference type="ARBA" id="ARBA00023141"/>
    </source>
</evidence>
<evidence type="ECO:0000256" key="1">
    <source>
        <dbReference type="ARBA" id="ARBA00001393"/>
    </source>
</evidence>
<dbReference type="GO" id="GO:0003856">
    <property type="term" value="F:3-dehydroquinate synthase activity"/>
    <property type="evidence" value="ECO:0007669"/>
    <property type="project" value="UniProtKB-UniRule"/>
</dbReference>
<feature type="binding site" evidence="14">
    <location>
        <position position="251"/>
    </location>
    <ligand>
        <name>Zn(2+)</name>
        <dbReference type="ChEBI" id="CHEBI:29105"/>
    </ligand>
</feature>
<comment type="catalytic activity">
    <reaction evidence="1 14">
        <text>7-phospho-2-dehydro-3-deoxy-D-arabino-heptonate = 3-dehydroquinate + phosphate</text>
        <dbReference type="Rhea" id="RHEA:21968"/>
        <dbReference type="ChEBI" id="CHEBI:32364"/>
        <dbReference type="ChEBI" id="CHEBI:43474"/>
        <dbReference type="ChEBI" id="CHEBI:58394"/>
        <dbReference type="EC" id="4.2.3.4"/>
    </reaction>
</comment>
<organism evidence="17">
    <name type="scientific">Tunturiibacter psychrotolerans</name>
    <dbReference type="NCBI Taxonomy" id="3069686"/>
    <lineage>
        <taxon>Bacteria</taxon>
        <taxon>Pseudomonadati</taxon>
        <taxon>Acidobacteriota</taxon>
        <taxon>Terriglobia</taxon>
        <taxon>Terriglobales</taxon>
        <taxon>Acidobacteriaceae</taxon>
        <taxon>Tunturiibacter</taxon>
    </lineage>
</organism>
<evidence type="ECO:0000259" key="15">
    <source>
        <dbReference type="Pfam" id="PF01761"/>
    </source>
</evidence>
<comment type="pathway">
    <text evidence="5 14">Metabolic intermediate biosynthesis; chorismate biosynthesis; chorismate from D-erythrose 4-phosphate and phosphoenolpyruvate: step 2/7.</text>
</comment>
<evidence type="ECO:0000256" key="11">
    <source>
        <dbReference type="ARBA" id="ARBA00023027"/>
    </source>
</evidence>